<dbReference type="Pfam" id="PF04397">
    <property type="entry name" value="LytTR"/>
    <property type="match status" value="1"/>
</dbReference>
<name>A0A4U0H305_9SPHI</name>
<dbReference type="AlphaFoldDB" id="A0A4U0H305"/>
<evidence type="ECO:0000313" key="4">
    <source>
        <dbReference type="Proteomes" id="UP000309872"/>
    </source>
</evidence>
<dbReference type="OrthoDB" id="771280at2"/>
<comment type="caution">
    <text evidence="3">The sequence shown here is derived from an EMBL/GenBank/DDBJ whole genome shotgun (WGS) entry which is preliminary data.</text>
</comment>
<accession>A0A4U0H305</accession>
<evidence type="ECO:0000256" key="1">
    <source>
        <dbReference type="SAM" id="Phobius"/>
    </source>
</evidence>
<dbReference type="InterPro" id="IPR007492">
    <property type="entry name" value="LytTR_DNA-bd_dom"/>
</dbReference>
<dbReference type="EMBL" id="SUKA01000003">
    <property type="protein sequence ID" value="TJY65474.1"/>
    <property type="molecule type" value="Genomic_DNA"/>
</dbReference>
<dbReference type="Proteomes" id="UP000309872">
    <property type="component" value="Unassembled WGS sequence"/>
</dbReference>
<evidence type="ECO:0000313" key="3">
    <source>
        <dbReference type="EMBL" id="TJY65474.1"/>
    </source>
</evidence>
<organism evidence="3 4">
    <name type="scientific">Sphingobacterium alkalisoli</name>
    <dbReference type="NCBI Taxonomy" id="1874115"/>
    <lineage>
        <taxon>Bacteria</taxon>
        <taxon>Pseudomonadati</taxon>
        <taxon>Bacteroidota</taxon>
        <taxon>Sphingobacteriia</taxon>
        <taxon>Sphingobacteriales</taxon>
        <taxon>Sphingobacteriaceae</taxon>
        <taxon>Sphingobacterium</taxon>
    </lineage>
</organism>
<keyword evidence="4" id="KW-1185">Reference proteome</keyword>
<dbReference type="SMART" id="SM00850">
    <property type="entry name" value="LytTR"/>
    <property type="match status" value="1"/>
</dbReference>
<keyword evidence="1" id="KW-0812">Transmembrane</keyword>
<proteinExistence type="predicted"/>
<keyword evidence="1" id="KW-0472">Membrane</keyword>
<protein>
    <submittedName>
        <fullName evidence="3">LytTR family transcriptional regulator</fullName>
    </submittedName>
</protein>
<feature type="transmembrane region" description="Helical" evidence="1">
    <location>
        <begin position="96"/>
        <end position="117"/>
    </location>
</feature>
<evidence type="ECO:0000259" key="2">
    <source>
        <dbReference type="SMART" id="SM00850"/>
    </source>
</evidence>
<keyword evidence="1" id="KW-1133">Transmembrane helix</keyword>
<feature type="transmembrane region" description="Helical" evidence="1">
    <location>
        <begin position="21"/>
        <end position="43"/>
    </location>
</feature>
<sequence length="313" mass="36721">MIQYHEKLTLLFQEQHKLRYFPIYAQVILSILVSHYLCGPNTFFSMKNKWDNEEYWIVLGFSFLIAMVIFTLAQWMNKRLDKEVPWLPHFCKRMRLQVIFGVVGMMLCELTLMYLIFGVGYAQGWSWMLKYMSAFTMPVGILVVIMNLVYLSWYMWSFAFFATKYAGEVTKEAESLVEQLTKQKKLLSNDSPFLLSLKVMNGYKQVALPVKNIAFIKSAHNKRFCEARDSADRYTLTDPLDQLIQYLDSREFYKVNRNYILHRSIIAKAEMLNTGQLKLLLTSEIDAEEEILVSRESAEHVKKWLEKIGVSIS</sequence>
<dbReference type="GO" id="GO:0003677">
    <property type="term" value="F:DNA binding"/>
    <property type="evidence" value="ECO:0007669"/>
    <property type="project" value="InterPro"/>
</dbReference>
<feature type="domain" description="HTH LytTR-type" evidence="2">
    <location>
        <begin position="203"/>
        <end position="306"/>
    </location>
</feature>
<feature type="transmembrane region" description="Helical" evidence="1">
    <location>
        <begin position="137"/>
        <end position="156"/>
    </location>
</feature>
<reference evidence="3 4" key="1">
    <citation type="submission" date="2019-04" db="EMBL/GenBank/DDBJ databases">
        <title>Sphingobacterium olei sp. nov., isolated from oil-contaminated soil.</title>
        <authorList>
            <person name="Liu B."/>
        </authorList>
    </citation>
    <scope>NUCLEOTIDE SEQUENCE [LARGE SCALE GENOMIC DNA]</scope>
    <source>
        <strain evidence="3 4">Y3L14</strain>
    </source>
</reference>
<dbReference type="Gene3D" id="2.40.50.1020">
    <property type="entry name" value="LytTr DNA-binding domain"/>
    <property type="match status" value="1"/>
</dbReference>
<gene>
    <name evidence="3" type="ORF">FAZ19_10045</name>
</gene>
<feature type="transmembrane region" description="Helical" evidence="1">
    <location>
        <begin position="55"/>
        <end position="75"/>
    </location>
</feature>